<protein>
    <submittedName>
        <fullName evidence="2">PIN domain protein</fullName>
    </submittedName>
</protein>
<keyword evidence="3" id="KW-1185">Reference proteome</keyword>
<dbReference type="eggNOG" id="COG3744">
    <property type="taxonomic scope" value="Bacteria"/>
</dbReference>
<dbReference type="InterPro" id="IPR029060">
    <property type="entry name" value="PIN-like_dom_sf"/>
</dbReference>
<dbReference type="EMBL" id="AODQ01000030">
    <property type="protein sequence ID" value="EMR03263.1"/>
    <property type="molecule type" value="Genomic_DNA"/>
</dbReference>
<name>M7N3N1_9BACT</name>
<evidence type="ECO:0000313" key="3">
    <source>
        <dbReference type="Proteomes" id="UP000011910"/>
    </source>
</evidence>
<organism evidence="2 3">
    <name type="scientific">Cesiribacter andamanensis AMV16</name>
    <dbReference type="NCBI Taxonomy" id="1279009"/>
    <lineage>
        <taxon>Bacteria</taxon>
        <taxon>Pseudomonadati</taxon>
        <taxon>Bacteroidota</taxon>
        <taxon>Cytophagia</taxon>
        <taxon>Cytophagales</taxon>
        <taxon>Cesiribacteraceae</taxon>
        <taxon>Cesiribacter</taxon>
    </lineage>
</organism>
<dbReference type="InterPro" id="IPR002716">
    <property type="entry name" value="PIN_dom"/>
</dbReference>
<sequence>MDKSYLLDTYALLCFLNGDEHLSSKARKAIADPQNRCFNSIASLWEIAVKIKIGKLGLQFDLQELSTHLAKNNIELLPIAFEHILETMDLEDQHRDPFDWIIIAQAKYEKLVIISKDGNFHKYQSIKLLW</sequence>
<evidence type="ECO:0000259" key="1">
    <source>
        <dbReference type="Pfam" id="PF01850"/>
    </source>
</evidence>
<dbReference type="STRING" id="1279009.ADICEAN_01582"/>
<proteinExistence type="predicted"/>
<reference evidence="2 3" key="1">
    <citation type="journal article" date="2013" name="Genome Announc.">
        <title>Draft Genome Sequence of Cesiribacter andamanensis Strain AMV16T, Isolated from a Soil Sample from a Mud Volcano in the Andaman Islands, India.</title>
        <authorList>
            <person name="Shivaji S."/>
            <person name="Ara S."/>
            <person name="Begum Z."/>
            <person name="Srinivas T.N."/>
            <person name="Singh A."/>
            <person name="Kumar Pinnaka A."/>
        </authorList>
    </citation>
    <scope>NUCLEOTIDE SEQUENCE [LARGE SCALE GENOMIC DNA]</scope>
    <source>
        <strain evidence="2 3">AMV16</strain>
    </source>
</reference>
<evidence type="ECO:0000313" key="2">
    <source>
        <dbReference type="EMBL" id="EMR03263.1"/>
    </source>
</evidence>
<dbReference type="Pfam" id="PF01850">
    <property type="entry name" value="PIN"/>
    <property type="match status" value="1"/>
</dbReference>
<dbReference type="CDD" id="cd09872">
    <property type="entry name" value="PIN_Sll0205-like"/>
    <property type="match status" value="1"/>
</dbReference>
<accession>M7N3N1</accession>
<gene>
    <name evidence="2" type="ORF">ADICEAN_01582</name>
</gene>
<feature type="domain" description="PIN" evidence="1">
    <location>
        <begin position="5"/>
        <end position="123"/>
    </location>
</feature>
<dbReference type="RefSeq" id="WP_009194979.1">
    <property type="nucleotide sequence ID" value="NZ_AODQ01000030.1"/>
</dbReference>
<dbReference type="InterPro" id="IPR052919">
    <property type="entry name" value="TA_system_RNase"/>
</dbReference>
<dbReference type="PANTHER" id="PTHR36173">
    <property type="entry name" value="RIBONUCLEASE VAPC16-RELATED"/>
    <property type="match status" value="1"/>
</dbReference>
<dbReference type="SUPFAM" id="SSF88723">
    <property type="entry name" value="PIN domain-like"/>
    <property type="match status" value="1"/>
</dbReference>
<dbReference type="InterPro" id="IPR041705">
    <property type="entry name" value="PIN_Sll0205"/>
</dbReference>
<comment type="caution">
    <text evidence="2">The sequence shown here is derived from an EMBL/GenBank/DDBJ whole genome shotgun (WGS) entry which is preliminary data.</text>
</comment>
<dbReference type="PANTHER" id="PTHR36173:SF2">
    <property type="entry name" value="RIBONUCLEASE VAPC16"/>
    <property type="match status" value="1"/>
</dbReference>
<dbReference type="AlphaFoldDB" id="M7N3N1"/>
<dbReference type="Proteomes" id="UP000011910">
    <property type="component" value="Unassembled WGS sequence"/>
</dbReference>
<dbReference type="OrthoDB" id="9798990at2"/>
<dbReference type="Gene3D" id="3.40.50.1010">
    <property type="entry name" value="5'-nuclease"/>
    <property type="match status" value="1"/>
</dbReference>